<dbReference type="AlphaFoldDB" id="A0A0V0RIL3"/>
<organism evidence="1 2">
    <name type="scientific">Trichinella nelsoni</name>
    <dbReference type="NCBI Taxonomy" id="6336"/>
    <lineage>
        <taxon>Eukaryota</taxon>
        <taxon>Metazoa</taxon>
        <taxon>Ecdysozoa</taxon>
        <taxon>Nematoda</taxon>
        <taxon>Enoplea</taxon>
        <taxon>Dorylaimia</taxon>
        <taxon>Trichinellida</taxon>
        <taxon>Trichinellidae</taxon>
        <taxon>Trichinella</taxon>
    </lineage>
</organism>
<accession>A0A0V0RIL3</accession>
<sequence length="68" mass="7635">MDREWAGRSCNTLKGWEVTGSGGVAIVFTILNPCWSNGGLIYLSEFMVKGAAYGFTTLNKWWSLYYSE</sequence>
<keyword evidence="2" id="KW-1185">Reference proteome</keyword>
<comment type="caution">
    <text evidence="1">The sequence shown here is derived from an EMBL/GenBank/DDBJ whole genome shotgun (WGS) entry which is preliminary data.</text>
</comment>
<name>A0A0V0RIL3_9BILA</name>
<evidence type="ECO:0000313" key="1">
    <source>
        <dbReference type="EMBL" id="KRX14326.1"/>
    </source>
</evidence>
<dbReference type="EMBL" id="JYDL01000163">
    <property type="protein sequence ID" value="KRX14326.1"/>
    <property type="molecule type" value="Genomic_DNA"/>
</dbReference>
<reference evidence="1 2" key="1">
    <citation type="submission" date="2015-01" db="EMBL/GenBank/DDBJ databases">
        <title>Evolution of Trichinella species and genotypes.</title>
        <authorList>
            <person name="Korhonen P.K."/>
            <person name="Edoardo P."/>
            <person name="Giuseppe L.R."/>
            <person name="Gasser R.B."/>
        </authorList>
    </citation>
    <scope>NUCLEOTIDE SEQUENCE [LARGE SCALE GENOMIC DNA]</scope>
    <source>
        <strain evidence="1">ISS37</strain>
    </source>
</reference>
<protein>
    <submittedName>
        <fullName evidence="1">Uncharacterized protein</fullName>
    </submittedName>
</protein>
<dbReference type="Proteomes" id="UP000054630">
    <property type="component" value="Unassembled WGS sequence"/>
</dbReference>
<gene>
    <name evidence="1" type="ORF">T07_1117</name>
</gene>
<proteinExistence type="predicted"/>
<evidence type="ECO:0000313" key="2">
    <source>
        <dbReference type="Proteomes" id="UP000054630"/>
    </source>
</evidence>